<dbReference type="AlphaFoldDB" id="A0A059B5X2"/>
<reference evidence="1" key="1">
    <citation type="submission" date="2013-07" db="EMBL/GenBank/DDBJ databases">
        <title>The genome of Eucalyptus grandis.</title>
        <authorList>
            <person name="Schmutz J."/>
            <person name="Hayes R."/>
            <person name="Myburg A."/>
            <person name="Tuskan G."/>
            <person name="Grattapaglia D."/>
            <person name="Rokhsar D.S."/>
        </authorList>
    </citation>
    <scope>NUCLEOTIDE SEQUENCE</scope>
    <source>
        <tissue evidence="1">Leaf extractions</tissue>
    </source>
</reference>
<sequence length="81" mass="9279">MFQSVSISRFSKMNLCKCHLNFAVASFHCAASISSSFYNNHKALGVFSMEQFFVLITFRLSMFPMESGSSLMHVWELIELK</sequence>
<gene>
    <name evidence="1" type="ORF">EUGRSUZ_H03828</name>
</gene>
<protein>
    <submittedName>
        <fullName evidence="1">Uncharacterized protein</fullName>
    </submittedName>
</protein>
<dbReference type="InParanoid" id="A0A059B5X2"/>
<dbReference type="EMBL" id="KK198760">
    <property type="protein sequence ID" value="KCW61055.1"/>
    <property type="molecule type" value="Genomic_DNA"/>
</dbReference>
<dbReference type="Gramene" id="KCW61055">
    <property type="protein sequence ID" value="KCW61055"/>
    <property type="gene ID" value="EUGRSUZ_H03828"/>
</dbReference>
<evidence type="ECO:0000313" key="1">
    <source>
        <dbReference type="EMBL" id="KCW61055.1"/>
    </source>
</evidence>
<proteinExistence type="predicted"/>
<organism evidence="1">
    <name type="scientific">Eucalyptus grandis</name>
    <name type="common">Flooded gum</name>
    <dbReference type="NCBI Taxonomy" id="71139"/>
    <lineage>
        <taxon>Eukaryota</taxon>
        <taxon>Viridiplantae</taxon>
        <taxon>Streptophyta</taxon>
        <taxon>Embryophyta</taxon>
        <taxon>Tracheophyta</taxon>
        <taxon>Spermatophyta</taxon>
        <taxon>Magnoliopsida</taxon>
        <taxon>eudicotyledons</taxon>
        <taxon>Gunneridae</taxon>
        <taxon>Pentapetalae</taxon>
        <taxon>rosids</taxon>
        <taxon>malvids</taxon>
        <taxon>Myrtales</taxon>
        <taxon>Myrtaceae</taxon>
        <taxon>Myrtoideae</taxon>
        <taxon>Eucalypteae</taxon>
        <taxon>Eucalyptus</taxon>
    </lineage>
</organism>
<name>A0A059B5X2_EUCGR</name>
<accession>A0A059B5X2</accession>